<dbReference type="GO" id="GO:0005506">
    <property type="term" value="F:iron ion binding"/>
    <property type="evidence" value="ECO:0007669"/>
    <property type="project" value="InterPro"/>
</dbReference>
<dbReference type="AlphaFoldDB" id="A0A4Y8R802"/>
<protein>
    <submittedName>
        <fullName evidence="8">Aromatic ring-hydroxylating dioxygenase subunit alpha</fullName>
    </submittedName>
</protein>
<keyword evidence="3" id="KW-0479">Metal-binding</keyword>
<accession>A0A4Y8R802</accession>
<comment type="caution">
    <text evidence="8">The sequence shown here is derived from an EMBL/GenBank/DDBJ whole genome shotgun (WGS) entry which is preliminary data.</text>
</comment>
<dbReference type="OrthoDB" id="7456916at2"/>
<evidence type="ECO:0000256" key="1">
    <source>
        <dbReference type="ARBA" id="ARBA00001962"/>
    </source>
</evidence>
<dbReference type="GO" id="GO:0051213">
    <property type="term" value="F:dioxygenase activity"/>
    <property type="evidence" value="ECO:0007669"/>
    <property type="project" value="UniProtKB-KW"/>
</dbReference>
<evidence type="ECO:0000256" key="6">
    <source>
        <dbReference type="ARBA" id="ARBA00023014"/>
    </source>
</evidence>
<dbReference type="CDD" id="cd08884">
    <property type="entry name" value="RHO_alpha_C_GbcA-like"/>
    <property type="match status" value="1"/>
</dbReference>
<keyword evidence="6" id="KW-0411">Iron-sulfur</keyword>
<keyword evidence="5" id="KW-0408">Iron</keyword>
<dbReference type="PANTHER" id="PTHR43756:SF5">
    <property type="entry name" value="CHOLINE MONOOXYGENASE, CHLOROPLASTIC"/>
    <property type="match status" value="1"/>
</dbReference>
<dbReference type="InterPro" id="IPR001663">
    <property type="entry name" value="Rng_hydr_dOase-A"/>
</dbReference>
<dbReference type="InterPro" id="IPR036922">
    <property type="entry name" value="Rieske_2Fe-2S_sf"/>
</dbReference>
<dbReference type="RefSeq" id="WP_134764467.1">
    <property type="nucleotide sequence ID" value="NZ_SOZD01000020.1"/>
</dbReference>
<proteinExistence type="predicted"/>
<dbReference type="GO" id="GO:0051537">
    <property type="term" value="F:2 iron, 2 sulfur cluster binding"/>
    <property type="evidence" value="ECO:0007669"/>
    <property type="project" value="UniProtKB-KW"/>
</dbReference>
<feature type="domain" description="Rieske" evidence="7">
    <location>
        <begin position="43"/>
        <end position="149"/>
    </location>
</feature>
<keyword evidence="8" id="KW-0223">Dioxygenase</keyword>
<evidence type="ECO:0000313" key="9">
    <source>
        <dbReference type="Proteomes" id="UP000298179"/>
    </source>
</evidence>
<reference evidence="8 9" key="1">
    <citation type="submission" date="2019-03" db="EMBL/GenBank/DDBJ databases">
        <title>Jiella endophytica sp. nov., a novel endophytic bacterium isolated from root of Ficus microcarpa Linn. f.</title>
        <authorList>
            <person name="Tuo L."/>
        </authorList>
    </citation>
    <scope>NUCLEOTIDE SEQUENCE [LARGE SCALE GENOMIC DNA]</scope>
    <source>
        <strain evidence="8 9">CBS5Q-3</strain>
    </source>
</reference>
<dbReference type="PANTHER" id="PTHR43756">
    <property type="entry name" value="CHOLINE MONOOXYGENASE, CHLOROPLASTIC"/>
    <property type="match status" value="1"/>
</dbReference>
<dbReference type="PROSITE" id="PS51296">
    <property type="entry name" value="RIESKE"/>
    <property type="match status" value="1"/>
</dbReference>
<comment type="cofactor">
    <cofactor evidence="1">
        <name>Fe cation</name>
        <dbReference type="ChEBI" id="CHEBI:24875"/>
    </cofactor>
</comment>
<gene>
    <name evidence="8" type="ORF">E3C22_24220</name>
</gene>
<dbReference type="Pfam" id="PF00848">
    <property type="entry name" value="Ring_hydroxyl_A"/>
    <property type="match status" value="1"/>
</dbReference>
<evidence type="ECO:0000313" key="8">
    <source>
        <dbReference type="EMBL" id="TFF17209.1"/>
    </source>
</evidence>
<keyword evidence="9" id="KW-1185">Reference proteome</keyword>
<dbReference type="SUPFAM" id="SSF50022">
    <property type="entry name" value="ISP domain"/>
    <property type="match status" value="1"/>
</dbReference>
<dbReference type="Gene3D" id="3.90.380.10">
    <property type="entry name" value="Naphthalene 1,2-dioxygenase Alpha Subunit, Chain A, domain 1"/>
    <property type="match status" value="1"/>
</dbReference>
<dbReference type="SUPFAM" id="SSF55961">
    <property type="entry name" value="Bet v1-like"/>
    <property type="match status" value="1"/>
</dbReference>
<sequence>MRDLSMIAAEFARRKPGHSLPQALYNSPDVFEFDLRAIYGESWILAGFACEIPKPRGYLALTIGRSPVVVTRDRDGSLNAFHNSCRHRGAQVCADGAGGKARLTCPYHQWVYGLDGKLVHAANMQPSFDPGEHGLKKIHVEEVAGAIFVSMAKTPPPFDEFRAELEPLLAPHRLNEAKLAHQNTLVEKGNWKLVMENARECYHCAVGHPELAMTFPINEARGGHFAKDGDPRHVAFDAKLAAAGLAKGPFIGPWWQVERFPLRDGQVSLTMDGQPAVKKLMIAGDNADVGSLRWAIEPHSFCHSTADTTVYFSAMPVAPGETIVTCKWLVHQDAVEGVDYDVERLTELWNVTNIQDRDLVEMNQRGVNSLGYTPGPYCEDNESYLARFVDWYCDTAQDFIAAGTGIDHRPAARRDAALAADHPVPHGTAQLSPAAMPSQLEAAAAWTDAP</sequence>
<dbReference type="InterPro" id="IPR015879">
    <property type="entry name" value="Ring_hydroxy_dOase_asu_C_dom"/>
</dbReference>
<evidence type="ECO:0000259" key="7">
    <source>
        <dbReference type="PROSITE" id="PS51296"/>
    </source>
</evidence>
<dbReference type="EMBL" id="SOZD01000020">
    <property type="protein sequence ID" value="TFF17209.1"/>
    <property type="molecule type" value="Genomic_DNA"/>
</dbReference>
<name>A0A4Y8R802_9HYPH</name>
<dbReference type="Proteomes" id="UP000298179">
    <property type="component" value="Unassembled WGS sequence"/>
</dbReference>
<dbReference type="PRINTS" id="PR00090">
    <property type="entry name" value="RNGDIOXGNASE"/>
</dbReference>
<evidence type="ECO:0000256" key="2">
    <source>
        <dbReference type="ARBA" id="ARBA00022714"/>
    </source>
</evidence>
<dbReference type="Pfam" id="PF00355">
    <property type="entry name" value="Rieske"/>
    <property type="match status" value="1"/>
</dbReference>
<evidence type="ECO:0000256" key="5">
    <source>
        <dbReference type="ARBA" id="ARBA00023004"/>
    </source>
</evidence>
<keyword evidence="4" id="KW-0560">Oxidoreductase</keyword>
<evidence type="ECO:0000256" key="3">
    <source>
        <dbReference type="ARBA" id="ARBA00022723"/>
    </source>
</evidence>
<dbReference type="InterPro" id="IPR017941">
    <property type="entry name" value="Rieske_2Fe-2S"/>
</dbReference>
<dbReference type="CDD" id="cd03469">
    <property type="entry name" value="Rieske_RO_Alpha_N"/>
    <property type="match status" value="1"/>
</dbReference>
<keyword evidence="2" id="KW-0001">2Fe-2S</keyword>
<organism evidence="8 9">
    <name type="scientific">Jiella endophytica</name>
    <dbReference type="NCBI Taxonomy" id="2558362"/>
    <lineage>
        <taxon>Bacteria</taxon>
        <taxon>Pseudomonadati</taxon>
        <taxon>Pseudomonadota</taxon>
        <taxon>Alphaproteobacteria</taxon>
        <taxon>Hyphomicrobiales</taxon>
        <taxon>Aurantimonadaceae</taxon>
        <taxon>Jiella</taxon>
    </lineage>
</organism>
<dbReference type="Gene3D" id="2.102.10.10">
    <property type="entry name" value="Rieske [2Fe-2S] iron-sulphur domain"/>
    <property type="match status" value="1"/>
</dbReference>
<evidence type="ECO:0000256" key="4">
    <source>
        <dbReference type="ARBA" id="ARBA00023002"/>
    </source>
</evidence>